<keyword evidence="2" id="KW-0472">Membrane</keyword>
<feature type="region of interest" description="Disordered" evidence="1">
    <location>
        <begin position="43"/>
        <end position="70"/>
    </location>
</feature>
<dbReference type="Proteomes" id="UP000234789">
    <property type="component" value="Unassembled WGS sequence"/>
</dbReference>
<dbReference type="AlphaFoldDB" id="A0A2N5N3T1"/>
<organism evidence="3 4">
    <name type="scientific">Paenibacillus pasadenensis</name>
    <dbReference type="NCBI Taxonomy" id="217090"/>
    <lineage>
        <taxon>Bacteria</taxon>
        <taxon>Bacillati</taxon>
        <taxon>Bacillota</taxon>
        <taxon>Bacilli</taxon>
        <taxon>Bacillales</taxon>
        <taxon>Paenibacillaceae</taxon>
        <taxon>Paenibacillus</taxon>
    </lineage>
</organism>
<accession>A0A2N5N3T1</accession>
<gene>
    <name evidence="3" type="ORF">B8V81_3428</name>
</gene>
<name>A0A2N5N3T1_9BACL</name>
<evidence type="ECO:0000313" key="3">
    <source>
        <dbReference type="EMBL" id="PLT44997.1"/>
    </source>
</evidence>
<keyword evidence="4" id="KW-1185">Reference proteome</keyword>
<reference evidence="3 4" key="1">
    <citation type="submission" date="2017-05" db="EMBL/GenBank/DDBJ databases">
        <title>Functional genome analysis of Paenibacillus pasadenensis strain R16: insights on endophytic life style and antifungal activity.</title>
        <authorList>
            <person name="Passera A."/>
            <person name="Marcolungo L."/>
            <person name="Casati P."/>
            <person name="Brasca M."/>
            <person name="Quaglino F."/>
            <person name="Delledonne M."/>
        </authorList>
    </citation>
    <scope>NUCLEOTIDE SEQUENCE [LARGE SCALE GENOMIC DNA]</scope>
    <source>
        <strain evidence="3 4">R16</strain>
    </source>
</reference>
<keyword evidence="2" id="KW-1133">Transmembrane helix</keyword>
<protein>
    <submittedName>
        <fullName evidence="3">Uncharacterized protein</fullName>
    </submittedName>
</protein>
<evidence type="ECO:0000256" key="2">
    <source>
        <dbReference type="SAM" id="Phobius"/>
    </source>
</evidence>
<proteinExistence type="predicted"/>
<evidence type="ECO:0000313" key="4">
    <source>
        <dbReference type="Proteomes" id="UP000234789"/>
    </source>
</evidence>
<comment type="caution">
    <text evidence="3">The sequence shown here is derived from an EMBL/GenBank/DDBJ whole genome shotgun (WGS) entry which is preliminary data.</text>
</comment>
<sequence length="70" mass="7788">MMAMNDTARNGLLFLGGFLNVGVIATIVVVVLLILWSRKRGDRKGESYLSDDHMRKVEPAPAKDESRDRG</sequence>
<keyword evidence="2" id="KW-0812">Transmembrane</keyword>
<evidence type="ECO:0000256" key="1">
    <source>
        <dbReference type="SAM" id="MobiDB-lite"/>
    </source>
</evidence>
<dbReference type="EMBL" id="NFEZ01000004">
    <property type="protein sequence ID" value="PLT44997.1"/>
    <property type="molecule type" value="Genomic_DNA"/>
</dbReference>
<feature type="transmembrane region" description="Helical" evidence="2">
    <location>
        <begin position="12"/>
        <end position="36"/>
    </location>
</feature>